<dbReference type="Pfam" id="PF13598">
    <property type="entry name" value="DUF4139"/>
    <property type="match status" value="1"/>
</dbReference>
<feature type="region of interest" description="Disordered" evidence="1">
    <location>
        <begin position="1"/>
        <end position="38"/>
    </location>
</feature>
<feature type="compositionally biased region" description="Pro residues" evidence="1">
    <location>
        <begin position="26"/>
        <end position="38"/>
    </location>
</feature>
<reference evidence="4" key="1">
    <citation type="journal article" date="2019" name="Int. J. Syst. Evol. Microbiol.">
        <title>The Global Catalogue of Microorganisms (GCM) 10K type strain sequencing project: providing services to taxonomists for standard genome sequencing and annotation.</title>
        <authorList>
            <consortium name="The Broad Institute Genomics Platform"/>
            <consortium name="The Broad Institute Genome Sequencing Center for Infectious Disease"/>
            <person name="Wu L."/>
            <person name="Ma J."/>
        </authorList>
    </citation>
    <scope>NUCLEOTIDE SEQUENCE [LARGE SCALE GENOMIC DNA]</scope>
    <source>
        <strain evidence="4">JCM 13004</strain>
    </source>
</reference>
<feature type="domain" description="DUF4139" evidence="2">
    <location>
        <begin position="78"/>
        <end position="299"/>
    </location>
</feature>
<dbReference type="PANTHER" id="PTHR31005">
    <property type="entry name" value="DUF4139 DOMAIN-CONTAINING PROTEIN"/>
    <property type="match status" value="1"/>
</dbReference>
<accession>A0ABP4HQI9</accession>
<dbReference type="InterPro" id="IPR011935">
    <property type="entry name" value="CHP02231"/>
</dbReference>
<evidence type="ECO:0000256" key="1">
    <source>
        <dbReference type="SAM" id="MobiDB-lite"/>
    </source>
</evidence>
<sequence>MRKQSRLAQAKEDQLDHASDLSAAKPAPPGEPTAPAPLVPGADLLYYAGLVLAGPTEPAAQRGRLAPEPQPLARSGAQAADLVLPIPPHTVDPRGSAGSFDQRYDAEARADLPSDGGWHTVTLGEVTLALRPEYVCVPAVDPAVYATLRLTNDTGRALLAGPCEVTVDQEFLLTATLPTLAPGGSRRLGLGVAEGVRAVRRTETQESTAGLRGSTTVITERIRLELANRLSRAVTVEVRERIPVTAERDIRIEDRPGSPAWTPPSEPSDAYPAGTRLWRVELPPGGRAELDGGYEIRIPAGKALTGGNRRS</sequence>
<evidence type="ECO:0000259" key="2">
    <source>
        <dbReference type="Pfam" id="PF13598"/>
    </source>
</evidence>
<evidence type="ECO:0000313" key="4">
    <source>
        <dbReference type="Proteomes" id="UP001500037"/>
    </source>
</evidence>
<keyword evidence="4" id="KW-1185">Reference proteome</keyword>
<proteinExistence type="predicted"/>
<dbReference type="Proteomes" id="UP001500037">
    <property type="component" value="Unassembled WGS sequence"/>
</dbReference>
<evidence type="ECO:0000313" key="3">
    <source>
        <dbReference type="EMBL" id="GAA1271376.1"/>
    </source>
</evidence>
<comment type="caution">
    <text evidence="3">The sequence shown here is derived from an EMBL/GenBank/DDBJ whole genome shotgun (WGS) entry which is preliminary data.</text>
</comment>
<dbReference type="RefSeq" id="WP_344446184.1">
    <property type="nucleotide sequence ID" value="NZ_BAAALF010000218.1"/>
</dbReference>
<gene>
    <name evidence="3" type="ORF">GCM10009665_69510</name>
</gene>
<feature type="compositionally biased region" description="Basic and acidic residues" evidence="1">
    <location>
        <begin position="9"/>
        <end position="19"/>
    </location>
</feature>
<dbReference type="EMBL" id="BAAALF010000218">
    <property type="protein sequence ID" value="GAA1271376.1"/>
    <property type="molecule type" value="Genomic_DNA"/>
</dbReference>
<organism evidence="3 4">
    <name type="scientific">Kitasatospora nipponensis</name>
    <dbReference type="NCBI Taxonomy" id="258049"/>
    <lineage>
        <taxon>Bacteria</taxon>
        <taxon>Bacillati</taxon>
        <taxon>Actinomycetota</taxon>
        <taxon>Actinomycetes</taxon>
        <taxon>Kitasatosporales</taxon>
        <taxon>Streptomycetaceae</taxon>
        <taxon>Kitasatospora</taxon>
    </lineage>
</organism>
<dbReference type="PANTHER" id="PTHR31005:SF8">
    <property type="entry name" value="DUF4139 DOMAIN-CONTAINING PROTEIN"/>
    <property type="match status" value="1"/>
</dbReference>
<name>A0ABP4HQI9_9ACTN</name>
<dbReference type="InterPro" id="IPR037291">
    <property type="entry name" value="DUF4139"/>
</dbReference>
<feature type="region of interest" description="Disordered" evidence="1">
    <location>
        <begin position="253"/>
        <end position="272"/>
    </location>
</feature>
<protein>
    <recommendedName>
        <fullName evidence="2">DUF4139 domain-containing protein</fullName>
    </recommendedName>
</protein>